<keyword evidence="1 8" id="KW-0723">Serine/threonine-protein kinase</keyword>
<dbReference type="EMBL" id="QNGE01003178">
    <property type="protein sequence ID" value="KAA3674399.1"/>
    <property type="molecule type" value="Genomic_DNA"/>
</dbReference>
<organism evidence="11 12">
    <name type="scientific">Paragonimus westermani</name>
    <dbReference type="NCBI Taxonomy" id="34504"/>
    <lineage>
        <taxon>Eukaryota</taxon>
        <taxon>Metazoa</taxon>
        <taxon>Spiralia</taxon>
        <taxon>Lophotrochozoa</taxon>
        <taxon>Platyhelminthes</taxon>
        <taxon>Trematoda</taxon>
        <taxon>Digenea</taxon>
        <taxon>Plagiorchiida</taxon>
        <taxon>Troglotremata</taxon>
        <taxon>Troglotrematidae</taxon>
        <taxon>Paragonimus</taxon>
    </lineage>
</organism>
<dbReference type="Proteomes" id="UP000324629">
    <property type="component" value="Unassembled WGS sequence"/>
</dbReference>
<sequence length="434" mass="48981">MCKAVSAGDFEVRRLIGRGCYSMVYEVVKKTGSDSGSLYALKRFFLENDSSVKCVLRERHILERLALAEYQSPFLPMLLYGIWFNYSSAFVLREGAGSDLYDLLCHVGYLSETNARFYLAEIVCGLEHLHSLDIVHLDIKPENILFYNDGHVFVSDLDRSYDKTIGKKPTLDDFTGTPLFMAPEIAKGEIIDIRADIWSLGVLVAEMVAGPIRSDSQTTAQEFQRARMGSYSIRGLKKFSKPLQSFFTACLQKNYNQRPFLKDVKKLRFLKCVDWDKMYKRLLPPPYKISEIRHRPAKDDRGPLKSTDEQVLAGAFSPAKPVTFVSHRTKTKVAAPVGEPAKVHKQPRIPVVLTDELRSAGYTLDSLNDSFRSFNFVHPQFRDSDVSKEDPIGLHKSADITAILLDDLKLVEPAIPSSPSLFRRARSRGISIGD</sequence>
<proteinExistence type="inferred from homology"/>
<dbReference type="Gene3D" id="1.10.510.10">
    <property type="entry name" value="Transferase(Phosphotransferase) domain 1"/>
    <property type="match status" value="1"/>
</dbReference>
<keyword evidence="4 7" id="KW-0547">Nucleotide-binding</keyword>
<evidence type="ECO:0000256" key="2">
    <source>
        <dbReference type="ARBA" id="ARBA00022553"/>
    </source>
</evidence>
<dbReference type="InterPro" id="IPR011009">
    <property type="entry name" value="Kinase-like_dom_sf"/>
</dbReference>
<dbReference type="InterPro" id="IPR000961">
    <property type="entry name" value="AGC-kinase_C"/>
</dbReference>
<evidence type="ECO:0000256" key="5">
    <source>
        <dbReference type="ARBA" id="ARBA00022777"/>
    </source>
</evidence>
<dbReference type="PROSITE" id="PS00108">
    <property type="entry name" value="PROTEIN_KINASE_ST"/>
    <property type="match status" value="1"/>
</dbReference>
<feature type="domain" description="AGC-kinase C-terminal" evidence="10">
    <location>
        <begin position="271"/>
        <end position="386"/>
    </location>
</feature>
<dbReference type="AlphaFoldDB" id="A0A5J4NGM7"/>
<keyword evidence="3" id="KW-0808">Transferase</keyword>
<dbReference type="PROSITE" id="PS51285">
    <property type="entry name" value="AGC_KINASE_CTER"/>
    <property type="match status" value="1"/>
</dbReference>
<feature type="domain" description="Protein kinase" evidence="9">
    <location>
        <begin position="10"/>
        <end position="270"/>
    </location>
</feature>
<name>A0A5J4NGM7_9TREM</name>
<evidence type="ECO:0000256" key="6">
    <source>
        <dbReference type="ARBA" id="ARBA00022840"/>
    </source>
</evidence>
<dbReference type="SUPFAM" id="SSF56112">
    <property type="entry name" value="Protein kinase-like (PK-like)"/>
    <property type="match status" value="1"/>
</dbReference>
<feature type="binding site" evidence="7">
    <location>
        <position position="42"/>
    </location>
    <ligand>
        <name>ATP</name>
        <dbReference type="ChEBI" id="CHEBI:30616"/>
    </ligand>
</feature>
<evidence type="ECO:0000313" key="11">
    <source>
        <dbReference type="EMBL" id="KAA3674399.1"/>
    </source>
</evidence>
<dbReference type="InterPro" id="IPR008271">
    <property type="entry name" value="Ser/Thr_kinase_AS"/>
</dbReference>
<accession>A0A5J4NGM7</accession>
<dbReference type="Pfam" id="PF00069">
    <property type="entry name" value="Pkinase"/>
    <property type="match status" value="1"/>
</dbReference>
<dbReference type="InterPro" id="IPR000719">
    <property type="entry name" value="Prot_kinase_dom"/>
</dbReference>
<evidence type="ECO:0000259" key="9">
    <source>
        <dbReference type="PROSITE" id="PS50011"/>
    </source>
</evidence>
<dbReference type="PANTHER" id="PTHR24351">
    <property type="entry name" value="RIBOSOMAL PROTEIN S6 KINASE"/>
    <property type="match status" value="1"/>
</dbReference>
<evidence type="ECO:0000256" key="4">
    <source>
        <dbReference type="ARBA" id="ARBA00022741"/>
    </source>
</evidence>
<protein>
    <submittedName>
        <fullName evidence="11">Ribosomal protein S6 kinase alpha-1/2/3/6</fullName>
    </submittedName>
</protein>
<evidence type="ECO:0000256" key="3">
    <source>
        <dbReference type="ARBA" id="ARBA00022679"/>
    </source>
</evidence>
<dbReference type="Gene3D" id="3.30.200.20">
    <property type="entry name" value="Phosphorylase Kinase, domain 1"/>
    <property type="match status" value="1"/>
</dbReference>
<reference evidence="11 12" key="1">
    <citation type="journal article" date="2019" name="Gigascience">
        <title>Whole-genome sequence of the oriental lung fluke Paragonimus westermani.</title>
        <authorList>
            <person name="Oey H."/>
            <person name="Zakrzewski M."/>
            <person name="Narain K."/>
            <person name="Devi K.R."/>
            <person name="Agatsuma T."/>
            <person name="Nawaratna S."/>
            <person name="Gobert G.N."/>
            <person name="Jones M.K."/>
            <person name="Ragan M.A."/>
            <person name="McManus D.P."/>
            <person name="Krause L."/>
        </authorList>
    </citation>
    <scope>NUCLEOTIDE SEQUENCE [LARGE SCALE GENOMIC DNA]</scope>
    <source>
        <strain evidence="11 12">IND2009</strain>
    </source>
</reference>
<comment type="similarity">
    <text evidence="8">Belongs to the protein kinase superfamily.</text>
</comment>
<keyword evidence="2" id="KW-0597">Phosphoprotein</keyword>
<gene>
    <name evidence="11" type="ORF">DEA37_0010901</name>
</gene>
<evidence type="ECO:0000256" key="7">
    <source>
        <dbReference type="PROSITE-ProRule" id="PRU10141"/>
    </source>
</evidence>
<dbReference type="PROSITE" id="PS50011">
    <property type="entry name" value="PROTEIN_KINASE_DOM"/>
    <property type="match status" value="1"/>
</dbReference>
<evidence type="ECO:0000256" key="1">
    <source>
        <dbReference type="ARBA" id="ARBA00022527"/>
    </source>
</evidence>
<dbReference type="InterPro" id="IPR017441">
    <property type="entry name" value="Protein_kinase_ATP_BS"/>
</dbReference>
<dbReference type="SMART" id="SM00220">
    <property type="entry name" value="S_TKc"/>
    <property type="match status" value="1"/>
</dbReference>
<dbReference type="PROSITE" id="PS00107">
    <property type="entry name" value="PROTEIN_KINASE_ATP"/>
    <property type="match status" value="1"/>
</dbReference>
<keyword evidence="5 11" id="KW-0418">Kinase</keyword>
<dbReference type="GO" id="GO:0004674">
    <property type="term" value="F:protein serine/threonine kinase activity"/>
    <property type="evidence" value="ECO:0007669"/>
    <property type="project" value="UniProtKB-KW"/>
</dbReference>
<evidence type="ECO:0000259" key="10">
    <source>
        <dbReference type="PROSITE" id="PS51285"/>
    </source>
</evidence>
<evidence type="ECO:0000256" key="8">
    <source>
        <dbReference type="RuleBase" id="RU000304"/>
    </source>
</evidence>
<keyword evidence="12" id="KW-1185">Reference proteome</keyword>
<keyword evidence="6 7" id="KW-0067">ATP-binding</keyword>
<evidence type="ECO:0000313" key="12">
    <source>
        <dbReference type="Proteomes" id="UP000324629"/>
    </source>
</evidence>
<comment type="caution">
    <text evidence="11">The sequence shown here is derived from an EMBL/GenBank/DDBJ whole genome shotgun (WGS) entry which is preliminary data.</text>
</comment>
<dbReference type="GO" id="GO:0005524">
    <property type="term" value="F:ATP binding"/>
    <property type="evidence" value="ECO:0007669"/>
    <property type="project" value="UniProtKB-UniRule"/>
</dbReference>